<feature type="signal peptide" evidence="4">
    <location>
        <begin position="1"/>
        <end position="22"/>
    </location>
</feature>
<evidence type="ECO:0000259" key="5">
    <source>
        <dbReference type="SMART" id="SM00047"/>
    </source>
</evidence>
<comment type="caution">
    <text evidence="7">The sequence shown here is derived from an EMBL/GenBank/DDBJ whole genome shotgun (WGS) entry which is preliminary data.</text>
</comment>
<evidence type="ECO:0000313" key="7">
    <source>
        <dbReference type="EMBL" id="MFC0422929.1"/>
    </source>
</evidence>
<dbReference type="Proteomes" id="UP001589855">
    <property type="component" value="Unassembled WGS sequence"/>
</dbReference>
<proteinExistence type="inferred from homology"/>
<dbReference type="RefSeq" id="WP_345368672.1">
    <property type="nucleotide sequence ID" value="NZ_BAABRM010000012.1"/>
</dbReference>
<feature type="compositionally biased region" description="Low complexity" evidence="3">
    <location>
        <begin position="154"/>
        <end position="177"/>
    </location>
</feature>
<dbReference type="InterPro" id="IPR051056">
    <property type="entry name" value="Glycosyl_Hydrolase_73"/>
</dbReference>
<feature type="domain" description="SH3b" evidence="6">
    <location>
        <begin position="528"/>
        <end position="596"/>
    </location>
</feature>
<feature type="compositionally biased region" description="Polar residues" evidence="3">
    <location>
        <begin position="39"/>
        <end position="53"/>
    </location>
</feature>
<feature type="domain" description="SH3b" evidence="6">
    <location>
        <begin position="606"/>
        <end position="672"/>
    </location>
</feature>
<gene>
    <name evidence="7" type="ORF">ACFFGS_01940</name>
</gene>
<comment type="similarity">
    <text evidence="1">Belongs to the glycosyl hydrolase 73 family.</text>
</comment>
<keyword evidence="4" id="KW-0732">Signal</keyword>
<feature type="compositionally biased region" description="Low complexity" evidence="3">
    <location>
        <begin position="54"/>
        <end position="63"/>
    </location>
</feature>
<feature type="domain" description="SH3b" evidence="6">
    <location>
        <begin position="757"/>
        <end position="818"/>
    </location>
</feature>
<feature type="chain" id="PRO_5046672908" evidence="4">
    <location>
        <begin position="23"/>
        <end position="820"/>
    </location>
</feature>
<dbReference type="Gene3D" id="2.30.30.40">
    <property type="entry name" value="SH3 Domains"/>
    <property type="match status" value="5"/>
</dbReference>
<feature type="region of interest" description="Disordered" evidence="3">
    <location>
        <begin position="22"/>
        <end position="63"/>
    </location>
</feature>
<dbReference type="Pfam" id="PF08460">
    <property type="entry name" value="SH3_5"/>
    <property type="match status" value="5"/>
</dbReference>
<feature type="compositionally biased region" description="Low complexity" evidence="3">
    <location>
        <begin position="184"/>
        <end position="221"/>
    </location>
</feature>
<name>A0ABV6K1I0_9LACO</name>
<dbReference type="InterPro" id="IPR002901">
    <property type="entry name" value="MGlyc_endo_b_GlcNAc-like_dom"/>
</dbReference>
<organism evidence="7 8">
    <name type="scientific">Lactiplantibacillus plajomi</name>
    <dbReference type="NCBI Taxonomy" id="1457217"/>
    <lineage>
        <taxon>Bacteria</taxon>
        <taxon>Bacillati</taxon>
        <taxon>Bacillota</taxon>
        <taxon>Bacilli</taxon>
        <taxon>Lactobacillales</taxon>
        <taxon>Lactobacillaceae</taxon>
        <taxon>Lactiplantibacillus</taxon>
    </lineage>
</organism>
<evidence type="ECO:0000256" key="3">
    <source>
        <dbReference type="SAM" id="MobiDB-lite"/>
    </source>
</evidence>
<feature type="compositionally biased region" description="Low complexity" evidence="3">
    <location>
        <begin position="98"/>
        <end position="136"/>
    </location>
</feature>
<evidence type="ECO:0000259" key="6">
    <source>
        <dbReference type="SMART" id="SM00287"/>
    </source>
</evidence>
<feature type="region of interest" description="Disordered" evidence="3">
    <location>
        <begin position="98"/>
        <end position="247"/>
    </location>
</feature>
<dbReference type="SMART" id="SM00287">
    <property type="entry name" value="SH3b"/>
    <property type="match status" value="4"/>
</dbReference>
<dbReference type="InterPro" id="IPR003646">
    <property type="entry name" value="SH3-like_bac-type"/>
</dbReference>
<dbReference type="Gene3D" id="4.10.80.30">
    <property type="entry name" value="DNA polymerase, domain 6"/>
    <property type="match status" value="1"/>
</dbReference>
<feature type="compositionally biased region" description="Polar residues" evidence="3">
    <location>
        <begin position="238"/>
        <end position="247"/>
    </location>
</feature>
<protein>
    <submittedName>
        <fullName evidence="7">Glucosaminidase domain-containing protein</fullName>
    </submittedName>
</protein>
<dbReference type="Pfam" id="PF01832">
    <property type="entry name" value="Glucosaminidase"/>
    <property type="match status" value="1"/>
</dbReference>
<feature type="domain" description="SH3b" evidence="6">
    <location>
        <begin position="682"/>
        <end position="745"/>
    </location>
</feature>
<evidence type="ECO:0000313" key="8">
    <source>
        <dbReference type="Proteomes" id="UP001589855"/>
    </source>
</evidence>
<accession>A0ABV6K1I0</accession>
<sequence>MTKIVASLMLSTALLPMISSKATTTKDSATSTTERVQPVASSTSEQMTTLKTNSTSAAASVGAVSATSTAPTSAESTSTSATSAVAADSVGATQAPVSAESVAPTVSAAPVTSTTASTAPAATETTSSVVASTAPAKDISSAAASTAPAKDDGSTAASTAPAKDASSTAASTTPAKDVSSTAVSTAPAKDASSAAASTAPAKDASSTAASTAPANATSTAPVKTPTSVAGTPAPKPASTIQNSVGKAVSSTQQLKPVMESAQTTNAVNYYMVRTTTGATRVVSEQEFLNAIKAGAIETWRKYRVLPSVTAAQAILESGWGKSQLAQSGHNLFGIKGSYNGQSVYFKTNEWNGSQYITVTAAFRKYPSWAASLEDHGAFLVENSRYANLLGLTDYRRVATLMQQDGYATSPTYASSLINLIQQYGLQAWDQEALSGQPSDYHVTAENGRYKFTKPTSIHVAADKNSAVVGTYESGQTVYYNAKVQVGGQTWLQYLAYSGGLHYVLINEVATPAPSKPAPAPTTPADGLPNSGTFKFSRETNIRNGASKSAGIVGTYGAGQTVRYNGKVQAGGLTWLRYVAYSGATHYVAVSGDFVAAAPKPQIQKVSGAYRFNRTTAIKTAANSGAQTVGTYGAGETVYYNAKVTVGNQTWLRYKAYSGATHYVLVSDVASTNNVAKPHVTATKGAYRFTKPTAIKAAADRNARTVGTYYTGNTVYYNAKVTVNGQTWLRYQSYSGATHYVEIDGGAPTATTTSPVTATRGSFRFSTTTNIRTAPSTHAARVGEYYPGDVVYYDGKVRAEGYTWLRYLSRSGAVHYVAAIR</sequence>
<dbReference type="PRINTS" id="PR01002">
    <property type="entry name" value="FLGFLGJ"/>
</dbReference>
<dbReference type="PANTHER" id="PTHR33308">
    <property type="entry name" value="PEPTIDOGLYCAN HYDROLASE FLGJ"/>
    <property type="match status" value="1"/>
</dbReference>
<evidence type="ECO:0000256" key="1">
    <source>
        <dbReference type="ARBA" id="ARBA00010266"/>
    </source>
</evidence>
<evidence type="ECO:0000256" key="4">
    <source>
        <dbReference type="SAM" id="SignalP"/>
    </source>
</evidence>
<dbReference type="EMBL" id="JBHLUK010000010">
    <property type="protein sequence ID" value="MFC0422929.1"/>
    <property type="molecule type" value="Genomic_DNA"/>
</dbReference>
<keyword evidence="2" id="KW-0378">Hydrolase</keyword>
<feature type="domain" description="Mannosyl-glycoprotein endo-beta-N-acetylglucosamidase-like" evidence="5">
    <location>
        <begin position="277"/>
        <end position="429"/>
    </location>
</feature>
<evidence type="ECO:0000256" key="2">
    <source>
        <dbReference type="ARBA" id="ARBA00022801"/>
    </source>
</evidence>
<keyword evidence="8" id="KW-1185">Reference proteome</keyword>
<dbReference type="PANTHER" id="PTHR33308:SF9">
    <property type="entry name" value="PEPTIDOGLYCAN HYDROLASE FLGJ"/>
    <property type="match status" value="1"/>
</dbReference>
<dbReference type="Gene3D" id="1.10.530.10">
    <property type="match status" value="1"/>
</dbReference>
<dbReference type="SMART" id="SM00047">
    <property type="entry name" value="LYZ2"/>
    <property type="match status" value="1"/>
</dbReference>
<reference evidence="7 8" key="1">
    <citation type="submission" date="2024-09" db="EMBL/GenBank/DDBJ databases">
        <authorList>
            <person name="Sun Q."/>
            <person name="Mori K."/>
        </authorList>
    </citation>
    <scope>NUCLEOTIDE SEQUENCE [LARGE SCALE GENOMIC DNA]</scope>
    <source>
        <strain evidence="7 8">TBRC 4575</strain>
    </source>
</reference>
<feature type="compositionally biased region" description="Low complexity" evidence="3">
    <location>
        <begin position="22"/>
        <end position="33"/>
    </location>
</feature>